<name>A0ABD3AQ79_9GENT</name>
<accession>A0ABD3AQ79</accession>
<organism evidence="1 2">
    <name type="scientific">Cinchona calisaya</name>
    <dbReference type="NCBI Taxonomy" id="153742"/>
    <lineage>
        <taxon>Eukaryota</taxon>
        <taxon>Viridiplantae</taxon>
        <taxon>Streptophyta</taxon>
        <taxon>Embryophyta</taxon>
        <taxon>Tracheophyta</taxon>
        <taxon>Spermatophyta</taxon>
        <taxon>Magnoliopsida</taxon>
        <taxon>eudicotyledons</taxon>
        <taxon>Gunneridae</taxon>
        <taxon>Pentapetalae</taxon>
        <taxon>asterids</taxon>
        <taxon>lamiids</taxon>
        <taxon>Gentianales</taxon>
        <taxon>Rubiaceae</taxon>
        <taxon>Cinchonoideae</taxon>
        <taxon>Cinchoneae</taxon>
        <taxon>Cinchona</taxon>
    </lineage>
</organism>
<dbReference type="Proteomes" id="UP001630127">
    <property type="component" value="Unassembled WGS sequence"/>
</dbReference>
<keyword evidence="2" id="KW-1185">Reference proteome</keyword>
<evidence type="ECO:0000313" key="1">
    <source>
        <dbReference type="EMBL" id="KAL3533357.1"/>
    </source>
</evidence>
<sequence>MGFQPIIKMADNQVIVNLVTQHQQNEEEPILLWDFVILTSDGLQSSILKPSIEVKDFELKPQIIQMVQMSAMFGGAPNDDLNLHIFTFLEICYTFYHNAVFDDVIRLWFFPFSLKDKAKA</sequence>
<dbReference type="EMBL" id="JBJUIK010000003">
    <property type="protein sequence ID" value="KAL3533357.1"/>
    <property type="molecule type" value="Genomic_DNA"/>
</dbReference>
<gene>
    <name evidence="1" type="ORF">ACH5RR_006878</name>
</gene>
<reference evidence="1 2" key="1">
    <citation type="submission" date="2024-11" db="EMBL/GenBank/DDBJ databases">
        <title>A near-complete genome assembly of Cinchona calisaya.</title>
        <authorList>
            <person name="Lian D.C."/>
            <person name="Zhao X.W."/>
            <person name="Wei L."/>
        </authorList>
    </citation>
    <scope>NUCLEOTIDE SEQUENCE [LARGE SCALE GENOMIC DNA]</scope>
    <source>
        <tissue evidence="1">Nenye</tissue>
    </source>
</reference>
<protein>
    <submittedName>
        <fullName evidence="1">Uncharacterized protein</fullName>
    </submittedName>
</protein>
<dbReference type="AlphaFoldDB" id="A0ABD3AQ79"/>
<evidence type="ECO:0000313" key="2">
    <source>
        <dbReference type="Proteomes" id="UP001630127"/>
    </source>
</evidence>
<comment type="caution">
    <text evidence="1">The sequence shown here is derived from an EMBL/GenBank/DDBJ whole genome shotgun (WGS) entry which is preliminary data.</text>
</comment>
<proteinExistence type="predicted"/>